<comment type="caution">
    <text evidence="2">The sequence shown here is derived from an EMBL/GenBank/DDBJ whole genome shotgun (WGS) entry which is preliminary data.</text>
</comment>
<evidence type="ECO:0000313" key="3">
    <source>
        <dbReference type="Proteomes" id="UP000095209"/>
    </source>
</evidence>
<feature type="chain" id="PRO_5038992576" description="Lipoprotein" evidence="1">
    <location>
        <begin position="21"/>
        <end position="153"/>
    </location>
</feature>
<reference evidence="2 3" key="1">
    <citation type="submission" date="2016-08" db="EMBL/GenBank/DDBJ databases">
        <title>Genome of Bacillus solimangrovi GH2-4.</title>
        <authorList>
            <person name="Lim S."/>
            <person name="Kim B.-C."/>
        </authorList>
    </citation>
    <scope>NUCLEOTIDE SEQUENCE [LARGE SCALE GENOMIC DNA]</scope>
    <source>
        <strain evidence="2 3">GH2-4</strain>
    </source>
</reference>
<keyword evidence="3" id="KW-1185">Reference proteome</keyword>
<dbReference type="Proteomes" id="UP000095209">
    <property type="component" value="Unassembled WGS sequence"/>
</dbReference>
<proteinExistence type="predicted"/>
<protein>
    <recommendedName>
        <fullName evidence="4">Lipoprotein</fullName>
    </recommendedName>
</protein>
<evidence type="ECO:0000313" key="2">
    <source>
        <dbReference type="EMBL" id="OEH93018.1"/>
    </source>
</evidence>
<dbReference type="AlphaFoldDB" id="A0A1E5LG08"/>
<dbReference type="Pfam" id="PF19903">
    <property type="entry name" value="DUF6376"/>
    <property type="match status" value="1"/>
</dbReference>
<keyword evidence="1" id="KW-0732">Signal</keyword>
<dbReference type="PROSITE" id="PS51257">
    <property type="entry name" value="PROKAR_LIPOPROTEIN"/>
    <property type="match status" value="1"/>
</dbReference>
<organism evidence="2 3">
    <name type="scientific">Bacillus solimangrovi</name>
    <dbReference type="NCBI Taxonomy" id="1305675"/>
    <lineage>
        <taxon>Bacteria</taxon>
        <taxon>Bacillati</taxon>
        <taxon>Bacillota</taxon>
        <taxon>Bacilli</taxon>
        <taxon>Bacillales</taxon>
        <taxon>Bacillaceae</taxon>
        <taxon>Bacillus</taxon>
    </lineage>
</organism>
<dbReference type="EMBL" id="MJEH01000018">
    <property type="protein sequence ID" value="OEH93018.1"/>
    <property type="molecule type" value="Genomic_DNA"/>
</dbReference>
<sequence length="153" mass="17858">MRKTVSLLLVLLLIVGCTNENVPTKDYFVGTEEYLHEINSFKKDIPELVQNSESDLSKINLIQDRVEKMKEEIEFFNSLVPPENLKRMHDVAITYNIYFTQSLEYSLEEMKKENLVSERAKILLIGRPITNVQNNLTNHIKLFILEEQIKDGE</sequence>
<evidence type="ECO:0000256" key="1">
    <source>
        <dbReference type="SAM" id="SignalP"/>
    </source>
</evidence>
<dbReference type="OrthoDB" id="2607309at2"/>
<dbReference type="InterPro" id="IPR045956">
    <property type="entry name" value="DUF6376"/>
</dbReference>
<gene>
    <name evidence="2" type="ORF">BFG57_13765</name>
</gene>
<name>A0A1E5LG08_9BACI</name>
<feature type="signal peptide" evidence="1">
    <location>
        <begin position="1"/>
        <end position="20"/>
    </location>
</feature>
<dbReference type="RefSeq" id="WP_069716919.1">
    <property type="nucleotide sequence ID" value="NZ_MJEH01000018.1"/>
</dbReference>
<evidence type="ECO:0008006" key="4">
    <source>
        <dbReference type="Google" id="ProtNLM"/>
    </source>
</evidence>
<accession>A0A1E5LG08</accession>